<evidence type="ECO:0000259" key="2">
    <source>
        <dbReference type="Pfam" id="PF01970"/>
    </source>
</evidence>
<protein>
    <submittedName>
        <fullName evidence="3">Tripartite tricarboxylate transporter TctA family protein</fullName>
    </submittedName>
</protein>
<feature type="transmembrane region" description="Helical" evidence="1">
    <location>
        <begin position="111"/>
        <end position="132"/>
    </location>
</feature>
<dbReference type="PANTHER" id="PTHR35342:SF5">
    <property type="entry name" value="TRICARBOXYLIC TRANSPORT PROTEIN"/>
    <property type="match status" value="1"/>
</dbReference>
<dbReference type="PANTHER" id="PTHR35342">
    <property type="entry name" value="TRICARBOXYLIC TRANSPORT PROTEIN"/>
    <property type="match status" value="1"/>
</dbReference>
<feature type="transmembrane region" description="Helical" evidence="1">
    <location>
        <begin position="20"/>
        <end position="45"/>
    </location>
</feature>
<dbReference type="AlphaFoldDB" id="A0A6N3HU21"/>
<gene>
    <name evidence="3" type="ORF">CSLFYP84_04241</name>
</gene>
<feature type="transmembrane region" description="Helical" evidence="1">
    <location>
        <begin position="195"/>
        <end position="217"/>
    </location>
</feature>
<accession>A0A6N3HU21</accession>
<dbReference type="Pfam" id="PF01970">
    <property type="entry name" value="TctA"/>
    <property type="match status" value="1"/>
</dbReference>
<feature type="domain" description="DUF112" evidence="2">
    <location>
        <begin position="16"/>
        <end position="439"/>
    </location>
</feature>
<feature type="transmembrane region" description="Helical" evidence="1">
    <location>
        <begin position="144"/>
        <end position="175"/>
    </location>
</feature>
<proteinExistence type="predicted"/>
<feature type="transmembrane region" description="Helical" evidence="1">
    <location>
        <begin position="57"/>
        <end position="78"/>
    </location>
</feature>
<keyword evidence="1" id="KW-0812">Transmembrane</keyword>
<evidence type="ECO:0000313" key="3">
    <source>
        <dbReference type="EMBL" id="VYU80375.1"/>
    </source>
</evidence>
<sequence length="497" mass="52361">MDYLSAIQTAFSPGCLFCITMGVLMGLVVGTLPGLTSVMAVSLITPLTFKMDPVNGFGMLLGVYNSAIFSGGISAIAINTPGTPASIATTFDGYKISKRGRTGFALGVNTIYSVMGGIFSTVALMIACEPLASFALKFGSAEYFWLAIFGLSMMISISHVALAKGLVVGALGLLLSTIGLDPMLGSKRFVGGNVALLDGISFIPVLIGLFGIGEMLYQIFENVKESKKEDIAVVGKKARVLPTKAEHRRMALPAFIGSIIGVVVGIVPGTGGDISALISWDVSKRVSKHPEEYGDGSIEGLATTCASNNASIGGALTTALALGIPGDSSTAVLLGALTMYGMVTGPTLLSKSSDFVCRLYIIMLLANIIILPLGLLSAKVCIKLLSVKNEYIQMAVLLICCIGAYSLNRSYFDVIIMFIAGILGFFFRKFDYPLGPLVLGLLLGGMCETNLRRTLMLSGGSLMRLFTTPISMLLVGLILLAIGWPVISEFKGRKKKS</sequence>
<dbReference type="EMBL" id="CACRUA010000079">
    <property type="protein sequence ID" value="VYU80375.1"/>
    <property type="molecule type" value="Genomic_DNA"/>
</dbReference>
<dbReference type="RefSeq" id="WP_044902720.1">
    <property type="nucleotide sequence ID" value="NZ_CACRUA010000079.1"/>
</dbReference>
<feature type="transmembrane region" description="Helical" evidence="1">
    <location>
        <begin position="361"/>
        <end position="385"/>
    </location>
</feature>
<reference evidence="3" key="1">
    <citation type="submission" date="2019-11" db="EMBL/GenBank/DDBJ databases">
        <authorList>
            <person name="Feng L."/>
        </authorList>
    </citation>
    <scope>NUCLEOTIDE SEQUENCE</scope>
    <source>
        <strain evidence="3">CsymbiosumLFYP84</strain>
    </source>
</reference>
<keyword evidence="1" id="KW-0472">Membrane</keyword>
<keyword evidence="1" id="KW-1133">Transmembrane helix</keyword>
<feature type="transmembrane region" description="Helical" evidence="1">
    <location>
        <begin position="330"/>
        <end position="349"/>
    </location>
</feature>
<organism evidence="3">
    <name type="scientific">Clostridium symbiosum</name>
    <name type="common">Bacteroides symbiosus</name>
    <dbReference type="NCBI Taxonomy" id="1512"/>
    <lineage>
        <taxon>Bacteria</taxon>
        <taxon>Bacillati</taxon>
        <taxon>Bacillota</taxon>
        <taxon>Clostridia</taxon>
        <taxon>Lachnospirales</taxon>
        <taxon>Lachnospiraceae</taxon>
        <taxon>Otoolea</taxon>
    </lineage>
</organism>
<name>A0A6N3HU21_CLOSY</name>
<feature type="transmembrane region" description="Helical" evidence="1">
    <location>
        <begin position="251"/>
        <end position="271"/>
    </location>
</feature>
<dbReference type="InterPro" id="IPR002823">
    <property type="entry name" value="DUF112_TM"/>
</dbReference>
<evidence type="ECO:0000256" key="1">
    <source>
        <dbReference type="SAM" id="Phobius"/>
    </source>
</evidence>
<feature type="transmembrane region" description="Helical" evidence="1">
    <location>
        <begin position="465"/>
        <end position="487"/>
    </location>
</feature>
<feature type="transmembrane region" description="Helical" evidence="1">
    <location>
        <begin position="391"/>
        <end position="407"/>
    </location>
</feature>
<feature type="transmembrane region" description="Helical" evidence="1">
    <location>
        <begin position="414"/>
        <end position="430"/>
    </location>
</feature>